<feature type="non-terminal residue" evidence="1">
    <location>
        <position position="50"/>
    </location>
</feature>
<accession>A0A392VPK8</accession>
<reference evidence="1 2" key="1">
    <citation type="journal article" date="2018" name="Front. Plant Sci.">
        <title>Red Clover (Trifolium pratense) and Zigzag Clover (T. medium) - A Picture of Genomic Similarities and Differences.</title>
        <authorList>
            <person name="Dluhosova J."/>
            <person name="Istvanek J."/>
            <person name="Nedelnik J."/>
            <person name="Repkova J."/>
        </authorList>
    </citation>
    <scope>NUCLEOTIDE SEQUENCE [LARGE SCALE GENOMIC DNA]</scope>
    <source>
        <strain evidence="2">cv. 10/8</strain>
        <tissue evidence="1">Leaf</tissue>
    </source>
</reference>
<comment type="caution">
    <text evidence="1">The sequence shown here is derived from an EMBL/GenBank/DDBJ whole genome shotgun (WGS) entry which is preliminary data.</text>
</comment>
<dbReference type="Proteomes" id="UP000265520">
    <property type="component" value="Unassembled WGS sequence"/>
</dbReference>
<proteinExistence type="predicted"/>
<dbReference type="PANTHER" id="PTHR36617:SF5">
    <property type="entry name" value="OS05G0421675 PROTEIN"/>
    <property type="match status" value="1"/>
</dbReference>
<protein>
    <submittedName>
        <fullName evidence="1">C-terminal binding protein</fullName>
    </submittedName>
</protein>
<dbReference type="AlphaFoldDB" id="A0A392VPK8"/>
<evidence type="ECO:0000313" key="1">
    <source>
        <dbReference type="EMBL" id="MCI88360.1"/>
    </source>
</evidence>
<organism evidence="1 2">
    <name type="scientific">Trifolium medium</name>
    <dbReference type="NCBI Taxonomy" id="97028"/>
    <lineage>
        <taxon>Eukaryota</taxon>
        <taxon>Viridiplantae</taxon>
        <taxon>Streptophyta</taxon>
        <taxon>Embryophyta</taxon>
        <taxon>Tracheophyta</taxon>
        <taxon>Spermatophyta</taxon>
        <taxon>Magnoliopsida</taxon>
        <taxon>eudicotyledons</taxon>
        <taxon>Gunneridae</taxon>
        <taxon>Pentapetalae</taxon>
        <taxon>rosids</taxon>
        <taxon>fabids</taxon>
        <taxon>Fabales</taxon>
        <taxon>Fabaceae</taxon>
        <taxon>Papilionoideae</taxon>
        <taxon>50 kb inversion clade</taxon>
        <taxon>NPAAA clade</taxon>
        <taxon>Hologalegina</taxon>
        <taxon>IRL clade</taxon>
        <taxon>Trifolieae</taxon>
        <taxon>Trifolium</taxon>
    </lineage>
</organism>
<dbReference type="PANTHER" id="PTHR36617">
    <property type="entry name" value="PROTEIN, PUTATIVE-RELATED"/>
    <property type="match status" value="1"/>
</dbReference>
<name>A0A392VPK8_9FABA</name>
<keyword evidence="2" id="KW-1185">Reference proteome</keyword>
<sequence length="50" mass="5473">MVGDGLDTFFLTDPWLGGSPLCVRFGRLFNLSENKSSTVAEMYSLGWEAG</sequence>
<dbReference type="EMBL" id="LXQA011190980">
    <property type="protein sequence ID" value="MCI88360.1"/>
    <property type="molecule type" value="Genomic_DNA"/>
</dbReference>
<evidence type="ECO:0000313" key="2">
    <source>
        <dbReference type="Proteomes" id="UP000265520"/>
    </source>
</evidence>